<dbReference type="Gene3D" id="1.20.120.330">
    <property type="entry name" value="Nucleotidyltransferases domain 2"/>
    <property type="match status" value="1"/>
</dbReference>
<feature type="compositionally biased region" description="Polar residues" evidence="2">
    <location>
        <begin position="815"/>
        <end position="830"/>
    </location>
</feature>
<feature type="coiled-coil region" evidence="1">
    <location>
        <begin position="236"/>
        <end position="345"/>
    </location>
</feature>
<feature type="compositionally biased region" description="Basic and acidic residues" evidence="2">
    <location>
        <begin position="145"/>
        <end position="154"/>
    </location>
</feature>
<sequence>MDDVSDSGVMSLPTSDDEHHEFNLDGVRTDEECSKQLRLYGPYQEARCDRDVKSRLLSMCQSAGTVSERICLQQALALLRHYEARIEGLESTIAAMCHEATMSRSLAHKAENSIEPADVTKTSGKIVATVLPFSEAGTSSSGKSDSSENRKDLTESGIFEDNLVSSRGTQTDSKKWQTADLTAELEKLSRIRERIETGGKPIQTPKDLTYYEKRIEALQGRLAVYESSDDEQTKALRSVLSRLTQLTAQVTHLQEKISRLEKENIRLEEERSELEELENDARLRCQRLESKLSTLGDKKRSLKNQLEDLRREMNDRDLRVQDDKIEALVDLYEKKNLELEEREMEVRYRLQMLENTMPALMMWNIWKMMMTMQGGGPLAVGSPSAVPIAASEMGPKEVEEFSEMNNIDTVNTKEEELIMKLKQLETKLNTQNKILADSKATEDSLRVKLQQLENWMTGGNAPPMAAKDLDTDVEMFEKLSKMAKDRMDMDKRIKDLELKEKVFKETLEQADNMIAQLEAQFRTQLNDKDQELNETSARLKDSETKLKVAEKNSSQTLAMQDRITLLESAVEKLKKTLQARDREKERLEEEYSKLLKDVEQSGEDLDAVKNELEAAKKRLESSKKASKQLEEELRSAEVEREAAYGAHKAEVNSLKNQISQLQRDLMENEVTISELKEEVLTLESAVDELRYTARLEKVEKEELTKNFEAQLEIKEKELEEAKKKIGGGDENVRSIMEELEEGEKNAAKGGHKYPWTLANGNGGLVKTVHCFRAEADHVANAFLPPSEPIKETKVKRPTVSPPPPPVPKTDLSIPKGNQQLWHSSDVTQEPPTRWHPSGADETPVKWSDNGATLAKYELKNMTAAQFRAFIALIEEGEPHVDVMSTKGIPLTSSHSNNNLPMECQEANEAVKEISGKEAKLTVEALSKAYNHSKICGDCNERLGSFVEEMVKKLGVRMPRIKNAEDLCEYGGAPSDLKTKEVGPGSVGWDPKSSPGGYKVQPTTAGLLMAAEELKDKCRLKDSMIEALADELRDLERRGRWSAHKVLRELTLYPNPSPVDFNRQTLARYLNNEPLDDFDDRDDDGKEYFATNPLGLTIVRRVGPDSLLLKWLPIADPKITCYEIHANGLLMQRIMSPGRSKALLHPIDLDKKMIITLNALSYDGEKEESASVVYKK</sequence>
<dbReference type="SUPFAM" id="SSF57997">
    <property type="entry name" value="Tropomyosin"/>
    <property type="match status" value="1"/>
</dbReference>
<feature type="region of interest" description="Disordered" evidence="2">
    <location>
        <begin position="1"/>
        <end position="22"/>
    </location>
</feature>
<evidence type="ECO:0000313" key="3">
    <source>
        <dbReference type="EMBL" id="JAQ12711.1"/>
    </source>
</evidence>
<evidence type="ECO:0000256" key="2">
    <source>
        <dbReference type="SAM" id="MobiDB-lite"/>
    </source>
</evidence>
<feature type="coiled-coil region" evidence="1">
    <location>
        <begin position="407"/>
        <end position="441"/>
    </location>
</feature>
<feature type="region of interest" description="Disordered" evidence="2">
    <location>
        <begin position="135"/>
        <end position="175"/>
    </location>
</feature>
<dbReference type="PANTHER" id="PTHR23159">
    <property type="entry name" value="CENTROSOMAL PROTEIN 2"/>
    <property type="match status" value="1"/>
</dbReference>
<gene>
    <name evidence="3" type="ORF">g.87147</name>
</gene>
<feature type="coiled-coil region" evidence="1">
    <location>
        <begin position="1010"/>
        <end position="1037"/>
    </location>
</feature>
<reference evidence="3" key="1">
    <citation type="journal article" date="2016" name="Gigascience">
        <title>De novo construction of an expanded transcriptome assembly for the western tarnished plant bug, Lygus hesperus.</title>
        <authorList>
            <person name="Tassone E.E."/>
            <person name="Geib S.M."/>
            <person name="Hall B."/>
            <person name="Fabrick J.A."/>
            <person name="Brent C.S."/>
            <person name="Hull J.J."/>
        </authorList>
    </citation>
    <scope>NUCLEOTIDE SEQUENCE</scope>
</reference>
<feature type="coiled-coil region" evidence="1">
    <location>
        <begin position="479"/>
        <end position="731"/>
    </location>
</feature>
<keyword evidence="1" id="KW-0175">Coiled coil</keyword>
<feature type="coiled-coil region" evidence="1">
    <location>
        <begin position="72"/>
        <end position="99"/>
    </location>
</feature>
<feature type="compositionally biased region" description="Low complexity" evidence="2">
    <location>
        <begin position="135"/>
        <end position="144"/>
    </location>
</feature>
<evidence type="ECO:0000256" key="1">
    <source>
        <dbReference type="SAM" id="Coils"/>
    </source>
</evidence>
<protein>
    <recommendedName>
        <fullName evidence="4">Girdin</fullName>
    </recommendedName>
</protein>
<name>A0A146LYP6_LYGHE</name>
<feature type="region of interest" description="Disordered" evidence="2">
    <location>
        <begin position="978"/>
        <end position="997"/>
    </location>
</feature>
<dbReference type="EMBL" id="GDHC01005918">
    <property type="protein sequence ID" value="JAQ12711.1"/>
    <property type="molecule type" value="Transcribed_RNA"/>
</dbReference>
<dbReference type="PANTHER" id="PTHR23159:SF31">
    <property type="entry name" value="CENTROSOME-ASSOCIATED PROTEIN CEP250 ISOFORM X1"/>
    <property type="match status" value="1"/>
</dbReference>
<feature type="region of interest" description="Disordered" evidence="2">
    <location>
        <begin position="788"/>
        <end position="845"/>
    </location>
</feature>
<accession>A0A146LYP6</accession>
<evidence type="ECO:0008006" key="4">
    <source>
        <dbReference type="Google" id="ProtNLM"/>
    </source>
</evidence>
<organism evidence="3">
    <name type="scientific">Lygus hesperus</name>
    <name type="common">Western plant bug</name>
    <dbReference type="NCBI Taxonomy" id="30085"/>
    <lineage>
        <taxon>Eukaryota</taxon>
        <taxon>Metazoa</taxon>
        <taxon>Ecdysozoa</taxon>
        <taxon>Arthropoda</taxon>
        <taxon>Hexapoda</taxon>
        <taxon>Insecta</taxon>
        <taxon>Pterygota</taxon>
        <taxon>Neoptera</taxon>
        <taxon>Paraneoptera</taxon>
        <taxon>Hemiptera</taxon>
        <taxon>Heteroptera</taxon>
        <taxon>Panheteroptera</taxon>
        <taxon>Cimicomorpha</taxon>
        <taxon>Miridae</taxon>
        <taxon>Mirini</taxon>
        <taxon>Lygus</taxon>
    </lineage>
</organism>
<proteinExistence type="predicted"/>
<dbReference type="AlphaFoldDB" id="A0A146LYP6"/>